<comment type="pathway">
    <text evidence="3">Porphyrin-containing compound metabolism; protoheme biosynthesis.</text>
</comment>
<gene>
    <name evidence="12" type="ORF">L2764_19815</name>
</gene>
<dbReference type="InterPro" id="IPR010817">
    <property type="entry name" value="HemY_N"/>
</dbReference>
<evidence type="ECO:0000256" key="6">
    <source>
        <dbReference type="ARBA" id="ARBA00022692"/>
    </source>
</evidence>
<keyword evidence="7 10" id="KW-1133">Transmembrane helix</keyword>
<evidence type="ECO:0000256" key="5">
    <source>
        <dbReference type="ARBA" id="ARBA00022519"/>
    </source>
</evidence>
<evidence type="ECO:0000256" key="9">
    <source>
        <dbReference type="ARBA" id="ARBA00023244"/>
    </source>
</evidence>
<proteinExistence type="predicted"/>
<protein>
    <submittedName>
        <fullName evidence="12">Heme biosynthesis protein HemY</fullName>
    </submittedName>
</protein>
<keyword evidence="4" id="KW-1003">Cell membrane</keyword>
<comment type="function">
    <text evidence="1">Involved in a late step of protoheme IX synthesis.</text>
</comment>
<evidence type="ECO:0000256" key="8">
    <source>
        <dbReference type="ARBA" id="ARBA00023136"/>
    </source>
</evidence>
<dbReference type="PROSITE" id="PS50293">
    <property type="entry name" value="TPR_REGION"/>
    <property type="match status" value="1"/>
</dbReference>
<dbReference type="Pfam" id="PF07219">
    <property type="entry name" value="HemY_N"/>
    <property type="match status" value="1"/>
</dbReference>
<keyword evidence="13" id="KW-1185">Reference proteome</keyword>
<evidence type="ECO:0000256" key="7">
    <source>
        <dbReference type="ARBA" id="ARBA00022989"/>
    </source>
</evidence>
<keyword evidence="8 10" id="KW-0472">Membrane</keyword>
<evidence type="ECO:0000256" key="3">
    <source>
        <dbReference type="ARBA" id="ARBA00004744"/>
    </source>
</evidence>
<feature type="transmembrane region" description="Helical" evidence="10">
    <location>
        <begin position="5"/>
        <end position="22"/>
    </location>
</feature>
<comment type="caution">
    <text evidence="12">The sequence shown here is derived from an EMBL/GenBank/DDBJ whole genome shotgun (WGS) entry which is preliminary data.</text>
</comment>
<evidence type="ECO:0000256" key="2">
    <source>
        <dbReference type="ARBA" id="ARBA00004429"/>
    </source>
</evidence>
<reference evidence="12 13" key="1">
    <citation type="submission" date="2022-01" db="EMBL/GenBank/DDBJ databases">
        <title>Whole genome-based taxonomy of the Shewanellaceae.</title>
        <authorList>
            <person name="Martin-Rodriguez A.J."/>
        </authorList>
    </citation>
    <scope>NUCLEOTIDE SEQUENCE [LARGE SCALE GENOMIC DNA]</scope>
    <source>
        <strain evidence="12 13">DSM 17177</strain>
    </source>
</reference>
<keyword evidence="6 10" id="KW-0812">Transmembrane</keyword>
<dbReference type="Proteomes" id="UP001203423">
    <property type="component" value="Unassembled WGS sequence"/>
</dbReference>
<dbReference type="EMBL" id="JAKIKS010000100">
    <property type="protein sequence ID" value="MCL1126668.1"/>
    <property type="molecule type" value="Genomic_DNA"/>
</dbReference>
<name>A0ABT0LG60_9GAMM</name>
<keyword evidence="9" id="KW-0627">Porphyrin biosynthesis</keyword>
<feature type="transmembrane region" description="Helical" evidence="10">
    <location>
        <begin position="42"/>
        <end position="70"/>
    </location>
</feature>
<accession>A0ABT0LG60</accession>
<evidence type="ECO:0000259" key="11">
    <source>
        <dbReference type="Pfam" id="PF07219"/>
    </source>
</evidence>
<dbReference type="InterPro" id="IPR005254">
    <property type="entry name" value="Heme_biosyn_assoc_TPR_pro"/>
</dbReference>
<dbReference type="SUPFAM" id="SSF48452">
    <property type="entry name" value="TPR-like"/>
    <property type="match status" value="1"/>
</dbReference>
<evidence type="ECO:0000256" key="10">
    <source>
        <dbReference type="SAM" id="Phobius"/>
    </source>
</evidence>
<organism evidence="12 13">
    <name type="scientific">Shewanella surugensis</name>
    <dbReference type="NCBI Taxonomy" id="212020"/>
    <lineage>
        <taxon>Bacteria</taxon>
        <taxon>Pseudomonadati</taxon>
        <taxon>Pseudomonadota</taxon>
        <taxon>Gammaproteobacteria</taxon>
        <taxon>Alteromonadales</taxon>
        <taxon>Shewanellaceae</taxon>
        <taxon>Shewanella</taxon>
    </lineage>
</organism>
<feature type="domain" description="HemY N-terminal" evidence="11">
    <location>
        <begin position="26"/>
        <end position="131"/>
    </location>
</feature>
<keyword evidence="5" id="KW-0997">Cell inner membrane</keyword>
<evidence type="ECO:0000256" key="1">
    <source>
        <dbReference type="ARBA" id="ARBA00002962"/>
    </source>
</evidence>
<sequence>MIRALIYLAIILIGFCISPFLVGNKGYLYIAIADYQIETSLVFAVIAIIVFYSLLQFFEFLLIFFLNLIINSRYLPERWRKNTARKHTLSGALSLAEEDWESAEKFMLKGAAKGEIPTLNFLAAARAAQRQLHTKQRDIYLEKAEKDPAARQAVTTTRTRYLLQQGDLTQARIELDKLAPTSKSKTAILKLAVELYQAQHDWQALKLILPIIKKKQLLTEFEFNQLALKTNTQLLTAAAKVSLQELEKCWHWLSRHERKQPEYIALYALGLAKHQQNALALLLKPIKTQASTPIFDALSQIITKTDIEAHKQLMALESKYADVLSYQCCIATLYQKQDDFNNAKIWWQKVCHQQETKTFLAALAFTHTQLGEPSRALQVYQRALEL</sequence>
<dbReference type="Gene3D" id="1.25.40.10">
    <property type="entry name" value="Tetratricopeptide repeat domain"/>
    <property type="match status" value="1"/>
</dbReference>
<comment type="subcellular location">
    <subcellularLocation>
        <location evidence="2">Cell inner membrane</location>
        <topology evidence="2">Multi-pass membrane protein</topology>
    </subcellularLocation>
</comment>
<dbReference type="RefSeq" id="WP_248942083.1">
    <property type="nucleotide sequence ID" value="NZ_JAKIKS010000100.1"/>
</dbReference>
<dbReference type="InterPro" id="IPR011990">
    <property type="entry name" value="TPR-like_helical_dom_sf"/>
</dbReference>
<evidence type="ECO:0000313" key="12">
    <source>
        <dbReference type="EMBL" id="MCL1126668.1"/>
    </source>
</evidence>
<evidence type="ECO:0000256" key="4">
    <source>
        <dbReference type="ARBA" id="ARBA00022475"/>
    </source>
</evidence>
<evidence type="ECO:0000313" key="13">
    <source>
        <dbReference type="Proteomes" id="UP001203423"/>
    </source>
</evidence>
<dbReference type="NCBIfam" id="TIGR00540">
    <property type="entry name" value="TPR_hemY_coli"/>
    <property type="match status" value="1"/>
</dbReference>